<feature type="domain" description="Nephrocystin 3-like N-terminal" evidence="2">
    <location>
        <begin position="72"/>
        <end position="227"/>
    </location>
</feature>
<dbReference type="Proteomes" id="UP000807306">
    <property type="component" value="Unassembled WGS sequence"/>
</dbReference>
<evidence type="ECO:0000313" key="4">
    <source>
        <dbReference type="Proteomes" id="UP000807306"/>
    </source>
</evidence>
<proteinExistence type="predicted"/>
<dbReference type="AlphaFoldDB" id="A0A9P6JLC2"/>
<sequence length="812" mass="91530">MSSFFKGASNFVVEGGSFVINDSGTLKRLYKRTAPSAIHTYEHDGFDQPKCQEGTREAIFRRLKGWILGLMDSGEYIMWLYGAAGAGKSAIALEFARRCSSEDLLLADFFFSGSDPARATLKSFVATIALQIAQTLPAIQTLLEEVIQTNPGIFDQLFEAQFEQLISTPLRRHFTSNSRSQPLLLIVDGLDECRDHAAQERLLATLGCFSDNMKDLGIPIRILIASRSEHHLTMKFNSSRWSSGLARLALNNEQSTNADIQRFIMKKFDEIRESYPTISSSWPSSENISLLVKKSSGQFIYAKLATQFLVSGRYGPCRALEMVLGVHPTIKSKLLPFSELDAFYLYLLSLFEDTQLTKLILGVRLITSVAIPRHKMRDSRPMAGPHPLTTIGGIAGVLGTDPTDVSCLFYNLSSIIDCFPDGYTRVQHASLLDFLQDPTRAGEYYIDSLRLHTDLAVRCLEHLSRNDNEDATYMADQLFGPIFDLAPGSPELQEAIARFSFNQLRETTRLNNRRFWRHVSLVYKEHLPKLDSIHPNFRLSLHHSLDQYICEDFSPEPWFSLAFAMSMNGNGQEWLSSTDGLSSLAQILTVLLDDEKRQIVGDERLIDILSFFSSGHMEYFKVFLQNNVEKDQRDPTLSYDTVAIQCLKYLIEIHFFDGDTLPTYLAPITCLGHLLRSCGQPGKTDCALGVNPLATYIGTEICQYLDNLTSIQLKECDDLIIDDFFKNLKAYLESCLLSDDPIRSEFDRVSSKVRQNLQLPIPVESSQSSDTEEDGWMLFANVVETMRMLDDGEVPDPRASIDQVSRAFKYIP</sequence>
<gene>
    <name evidence="3" type="ORF">CPB83DRAFT_861089</name>
</gene>
<protein>
    <recommendedName>
        <fullName evidence="2">Nephrocystin 3-like N-terminal domain-containing protein</fullName>
    </recommendedName>
</protein>
<dbReference type="Gene3D" id="3.40.50.300">
    <property type="entry name" value="P-loop containing nucleotide triphosphate hydrolases"/>
    <property type="match status" value="1"/>
</dbReference>
<keyword evidence="4" id="KW-1185">Reference proteome</keyword>
<dbReference type="PANTHER" id="PTHR10039">
    <property type="entry name" value="AMELOGENIN"/>
    <property type="match status" value="1"/>
</dbReference>
<name>A0A9P6JLC2_9AGAR</name>
<accession>A0A9P6JLC2</accession>
<comment type="caution">
    <text evidence="3">The sequence shown here is derived from an EMBL/GenBank/DDBJ whole genome shotgun (WGS) entry which is preliminary data.</text>
</comment>
<evidence type="ECO:0000256" key="1">
    <source>
        <dbReference type="ARBA" id="ARBA00022737"/>
    </source>
</evidence>
<dbReference type="OrthoDB" id="3027122at2759"/>
<dbReference type="EMBL" id="MU157897">
    <property type="protein sequence ID" value="KAF9524539.1"/>
    <property type="molecule type" value="Genomic_DNA"/>
</dbReference>
<dbReference type="Pfam" id="PF24883">
    <property type="entry name" value="NPHP3_N"/>
    <property type="match status" value="1"/>
</dbReference>
<reference evidence="3" key="1">
    <citation type="submission" date="2020-11" db="EMBL/GenBank/DDBJ databases">
        <authorList>
            <consortium name="DOE Joint Genome Institute"/>
            <person name="Ahrendt S."/>
            <person name="Riley R."/>
            <person name="Andreopoulos W."/>
            <person name="Labutti K."/>
            <person name="Pangilinan J."/>
            <person name="Ruiz-Duenas F.J."/>
            <person name="Barrasa J.M."/>
            <person name="Sanchez-Garcia M."/>
            <person name="Camarero S."/>
            <person name="Miyauchi S."/>
            <person name="Serrano A."/>
            <person name="Linde D."/>
            <person name="Babiker R."/>
            <person name="Drula E."/>
            <person name="Ayuso-Fernandez I."/>
            <person name="Pacheco R."/>
            <person name="Padilla G."/>
            <person name="Ferreira P."/>
            <person name="Barriuso J."/>
            <person name="Kellner H."/>
            <person name="Castanera R."/>
            <person name="Alfaro M."/>
            <person name="Ramirez L."/>
            <person name="Pisabarro A.G."/>
            <person name="Kuo A."/>
            <person name="Tritt A."/>
            <person name="Lipzen A."/>
            <person name="He G."/>
            <person name="Yan M."/>
            <person name="Ng V."/>
            <person name="Cullen D."/>
            <person name="Martin F."/>
            <person name="Rosso M.-N."/>
            <person name="Henrissat B."/>
            <person name="Hibbett D."/>
            <person name="Martinez A.T."/>
            <person name="Grigoriev I.V."/>
        </authorList>
    </citation>
    <scope>NUCLEOTIDE SEQUENCE</scope>
    <source>
        <strain evidence="3">CBS 506.95</strain>
    </source>
</reference>
<evidence type="ECO:0000313" key="3">
    <source>
        <dbReference type="EMBL" id="KAF9524539.1"/>
    </source>
</evidence>
<dbReference type="SUPFAM" id="SSF52540">
    <property type="entry name" value="P-loop containing nucleoside triphosphate hydrolases"/>
    <property type="match status" value="1"/>
</dbReference>
<keyword evidence="1" id="KW-0677">Repeat</keyword>
<dbReference type="PANTHER" id="PTHR10039:SF14">
    <property type="entry name" value="NACHT DOMAIN-CONTAINING PROTEIN"/>
    <property type="match status" value="1"/>
</dbReference>
<dbReference type="InterPro" id="IPR027417">
    <property type="entry name" value="P-loop_NTPase"/>
</dbReference>
<dbReference type="InterPro" id="IPR056884">
    <property type="entry name" value="NPHP3-like_N"/>
</dbReference>
<organism evidence="3 4">
    <name type="scientific">Crepidotus variabilis</name>
    <dbReference type="NCBI Taxonomy" id="179855"/>
    <lineage>
        <taxon>Eukaryota</taxon>
        <taxon>Fungi</taxon>
        <taxon>Dikarya</taxon>
        <taxon>Basidiomycota</taxon>
        <taxon>Agaricomycotina</taxon>
        <taxon>Agaricomycetes</taxon>
        <taxon>Agaricomycetidae</taxon>
        <taxon>Agaricales</taxon>
        <taxon>Agaricineae</taxon>
        <taxon>Crepidotaceae</taxon>
        <taxon>Crepidotus</taxon>
    </lineage>
</organism>
<evidence type="ECO:0000259" key="2">
    <source>
        <dbReference type="Pfam" id="PF24883"/>
    </source>
</evidence>